<keyword evidence="4" id="KW-0150">Chloroplast</keyword>
<dbReference type="Proteomes" id="UP000022910">
    <property type="component" value="Unassembled WGS sequence"/>
</dbReference>
<evidence type="ECO:0000256" key="6">
    <source>
        <dbReference type="ARBA" id="ARBA00022692"/>
    </source>
</evidence>
<evidence type="ECO:0000256" key="17">
    <source>
        <dbReference type="SAM" id="Coils"/>
    </source>
</evidence>
<evidence type="ECO:0000256" key="9">
    <source>
        <dbReference type="ARBA" id="ARBA00022801"/>
    </source>
</evidence>
<evidence type="ECO:0000256" key="11">
    <source>
        <dbReference type="ARBA" id="ARBA00022842"/>
    </source>
</evidence>
<keyword evidence="17" id="KW-0175">Coiled coil</keyword>
<gene>
    <name evidence="19" type="ORF">RirG_257270</name>
</gene>
<dbReference type="InterPro" id="IPR006703">
    <property type="entry name" value="G_AIG1"/>
</dbReference>
<keyword evidence="15" id="KW-0472">Membrane</keyword>
<keyword evidence="14" id="KW-0342">GTP-binding</keyword>
<dbReference type="GO" id="GO:0016787">
    <property type="term" value="F:hydrolase activity"/>
    <property type="evidence" value="ECO:0007669"/>
    <property type="project" value="UniProtKB-KW"/>
</dbReference>
<dbReference type="STRING" id="1432141.A0A015IDG2"/>
<organism evidence="19 20">
    <name type="scientific">Rhizophagus irregularis (strain DAOM 197198w)</name>
    <name type="common">Glomus intraradices</name>
    <dbReference type="NCBI Taxonomy" id="1432141"/>
    <lineage>
        <taxon>Eukaryota</taxon>
        <taxon>Fungi</taxon>
        <taxon>Fungi incertae sedis</taxon>
        <taxon>Mucoromycota</taxon>
        <taxon>Glomeromycotina</taxon>
        <taxon>Glomeromycetes</taxon>
        <taxon>Glomerales</taxon>
        <taxon>Glomeraceae</taxon>
        <taxon>Rhizophagus</taxon>
    </lineage>
</organism>
<feature type="domain" description="AIG1-type G" evidence="18">
    <location>
        <begin position="4"/>
        <end position="221"/>
    </location>
</feature>
<feature type="coiled-coil region" evidence="17">
    <location>
        <begin position="430"/>
        <end position="471"/>
    </location>
</feature>
<dbReference type="InterPro" id="IPR027417">
    <property type="entry name" value="P-loop_NTPase"/>
</dbReference>
<comment type="subcellular location">
    <subcellularLocation>
        <location evidence="2">Membrane</location>
        <topology evidence="2">Single-pass membrane protein</topology>
    </subcellularLocation>
    <subcellularLocation>
        <location evidence="16">Plastid</location>
        <location evidence="16">Chloroplast outer membrane</location>
    </subcellularLocation>
</comment>
<dbReference type="SUPFAM" id="SSF52540">
    <property type="entry name" value="P-loop containing nucleoside triphosphate hydrolases"/>
    <property type="match status" value="1"/>
</dbReference>
<comment type="cofactor">
    <cofactor evidence="1">
        <name>Mg(2+)</name>
        <dbReference type="ChEBI" id="CHEBI:18420"/>
    </cofactor>
</comment>
<dbReference type="GO" id="GO:0016020">
    <property type="term" value="C:membrane"/>
    <property type="evidence" value="ECO:0007669"/>
    <property type="project" value="UniProtKB-SubCell"/>
</dbReference>
<evidence type="ECO:0000256" key="7">
    <source>
        <dbReference type="ARBA" id="ARBA00022723"/>
    </source>
</evidence>
<keyword evidence="13" id="KW-1133">Transmembrane helix</keyword>
<evidence type="ECO:0000256" key="1">
    <source>
        <dbReference type="ARBA" id="ARBA00001946"/>
    </source>
</evidence>
<evidence type="ECO:0000313" key="20">
    <source>
        <dbReference type="Proteomes" id="UP000022910"/>
    </source>
</evidence>
<keyword evidence="7" id="KW-0479">Metal-binding</keyword>
<evidence type="ECO:0000256" key="14">
    <source>
        <dbReference type="ARBA" id="ARBA00023134"/>
    </source>
</evidence>
<keyword evidence="5" id="KW-0934">Plastid</keyword>
<keyword evidence="6" id="KW-0812">Transmembrane</keyword>
<evidence type="ECO:0000259" key="18">
    <source>
        <dbReference type="PROSITE" id="PS51720"/>
    </source>
</evidence>
<dbReference type="Gene3D" id="3.40.50.300">
    <property type="entry name" value="P-loop containing nucleotide triphosphate hydrolases"/>
    <property type="match status" value="1"/>
</dbReference>
<keyword evidence="8" id="KW-0547">Nucleotide-binding</keyword>
<evidence type="ECO:0000256" key="13">
    <source>
        <dbReference type="ARBA" id="ARBA00022989"/>
    </source>
</evidence>
<dbReference type="PANTHER" id="PTHR10903">
    <property type="entry name" value="GTPASE, IMAP FAMILY MEMBER-RELATED"/>
    <property type="match status" value="1"/>
</dbReference>
<dbReference type="GO" id="GO:0005525">
    <property type="term" value="F:GTP binding"/>
    <property type="evidence" value="ECO:0007669"/>
    <property type="project" value="UniProtKB-KW"/>
</dbReference>
<keyword evidence="20" id="KW-1185">Reference proteome</keyword>
<proteinExistence type="predicted"/>
<dbReference type="InterPro" id="IPR045058">
    <property type="entry name" value="GIMA/IAN/Toc"/>
</dbReference>
<dbReference type="GO" id="GO:0015031">
    <property type="term" value="P:protein transport"/>
    <property type="evidence" value="ECO:0007669"/>
    <property type="project" value="UniProtKB-KW"/>
</dbReference>
<reference evidence="19 20" key="1">
    <citation type="submission" date="2014-02" db="EMBL/GenBank/DDBJ databases">
        <title>Single nucleus genome sequencing reveals high similarity among nuclei of an endomycorrhizal fungus.</title>
        <authorList>
            <person name="Lin K."/>
            <person name="Geurts R."/>
            <person name="Zhang Z."/>
            <person name="Limpens E."/>
            <person name="Saunders D.G."/>
            <person name="Mu D."/>
            <person name="Pang E."/>
            <person name="Cao H."/>
            <person name="Cha H."/>
            <person name="Lin T."/>
            <person name="Zhou Q."/>
            <person name="Shang Y."/>
            <person name="Li Y."/>
            <person name="Ivanov S."/>
            <person name="Sharma T."/>
            <person name="Velzen R.V."/>
            <person name="Ruijter N.D."/>
            <person name="Aanen D.K."/>
            <person name="Win J."/>
            <person name="Kamoun S."/>
            <person name="Bisseling T."/>
            <person name="Huang S."/>
        </authorList>
    </citation>
    <scope>NUCLEOTIDE SEQUENCE [LARGE SCALE GENOMIC DNA]</scope>
    <source>
        <strain evidence="20">DAOM197198w</strain>
    </source>
</reference>
<keyword evidence="3" id="KW-0813">Transport</keyword>
<evidence type="ECO:0000313" key="19">
    <source>
        <dbReference type="EMBL" id="EXX51960.1"/>
    </source>
</evidence>
<evidence type="ECO:0000256" key="4">
    <source>
        <dbReference type="ARBA" id="ARBA00022528"/>
    </source>
</evidence>
<evidence type="ECO:0000256" key="3">
    <source>
        <dbReference type="ARBA" id="ARBA00022448"/>
    </source>
</evidence>
<dbReference type="PANTHER" id="PTHR10903:SF135">
    <property type="entry name" value="TRANSLOCASE OF CHLOROPLAST 120, CHLOROPLASTIC-RELATED"/>
    <property type="match status" value="1"/>
</dbReference>
<dbReference type="Pfam" id="PF04548">
    <property type="entry name" value="AIG1"/>
    <property type="match status" value="1"/>
</dbReference>
<dbReference type="AlphaFoldDB" id="A0A015IDG2"/>
<name>A0A015IDG2_RHIIW</name>
<evidence type="ECO:0000256" key="16">
    <source>
        <dbReference type="ARBA" id="ARBA00024013"/>
    </source>
</evidence>
<evidence type="ECO:0000256" key="10">
    <source>
        <dbReference type="ARBA" id="ARBA00022805"/>
    </source>
</evidence>
<evidence type="ECO:0000256" key="2">
    <source>
        <dbReference type="ARBA" id="ARBA00004167"/>
    </source>
</evidence>
<protein>
    <recommendedName>
        <fullName evidence="18">AIG1-type G domain-containing protein</fullName>
    </recommendedName>
</protein>
<accession>A0A015IDG2</accession>
<dbReference type="GO" id="GO:0046872">
    <property type="term" value="F:metal ion binding"/>
    <property type="evidence" value="ECO:0007669"/>
    <property type="project" value="UniProtKB-KW"/>
</dbReference>
<evidence type="ECO:0000256" key="15">
    <source>
        <dbReference type="ARBA" id="ARBA00023136"/>
    </source>
</evidence>
<keyword evidence="10" id="KW-1002">Plastid outer membrane</keyword>
<keyword evidence="11" id="KW-0460">Magnesium</keyword>
<dbReference type="SMR" id="A0A015IDG2"/>
<evidence type="ECO:0000256" key="12">
    <source>
        <dbReference type="ARBA" id="ARBA00022927"/>
    </source>
</evidence>
<evidence type="ECO:0000256" key="8">
    <source>
        <dbReference type="ARBA" id="ARBA00022741"/>
    </source>
</evidence>
<dbReference type="EMBL" id="JEMT01029513">
    <property type="protein sequence ID" value="EXX51960.1"/>
    <property type="molecule type" value="Genomic_DNA"/>
</dbReference>
<comment type="caution">
    <text evidence="19">The sequence shown here is derived from an EMBL/GenBank/DDBJ whole genome shotgun (WGS) entry which is preliminary data.</text>
</comment>
<sequence length="478" mass="55770">MTDIQEKTILLIGTTGSGKSTLGNVLINKNGNFEEVFAEGEYSVSETRNIKSERVEIEGINYRLIDTPGFGDTSLEVIKIPPTLGELNEYIQLGVDYVFFVVNKKFDNKNLDIFKYLKEIFFDDDVVKYITIIFTHFPKFKVKGICEKGIEILRNESESIADIINNVNIIYVNNATILDDNDVSNKNAREDSRKKILDHLKLFQNEEKCKPRLGDLHERIKKLNETVLTQKKEQLNETGEWVERLRIFIEWRKSMKEVIMSYMTTWSFHVKNCEISAGRGRHINIVGKGFSGVKKPLGLAISVAGNAVEFGCEFIEVAVEHIYYHKISNRIKEDKEKRSMLLRKELSNQIKDHEILNRDSTEIRENLTWLHDIRDTFEKLCVLVEERRTNYGENSESNETSGINVTDQDESVEVKNYFYTIINKQKKLFRDKLREDDKLLEIEQKELQEKYNIKEYEVKELEAKLEKENLTFFSKAQI</sequence>
<dbReference type="OrthoDB" id="8954335at2759"/>
<evidence type="ECO:0000256" key="5">
    <source>
        <dbReference type="ARBA" id="ARBA00022640"/>
    </source>
</evidence>
<keyword evidence="12" id="KW-0653">Protein transport</keyword>
<dbReference type="HOGENOM" id="CLU_571272_0_0_1"/>
<dbReference type="PROSITE" id="PS51720">
    <property type="entry name" value="G_AIG1"/>
    <property type="match status" value="1"/>
</dbReference>
<keyword evidence="9" id="KW-0378">Hydrolase</keyword>